<dbReference type="Proteomes" id="UP001302126">
    <property type="component" value="Unassembled WGS sequence"/>
</dbReference>
<organism evidence="1 2">
    <name type="scientific">Podospora australis</name>
    <dbReference type="NCBI Taxonomy" id="1536484"/>
    <lineage>
        <taxon>Eukaryota</taxon>
        <taxon>Fungi</taxon>
        <taxon>Dikarya</taxon>
        <taxon>Ascomycota</taxon>
        <taxon>Pezizomycotina</taxon>
        <taxon>Sordariomycetes</taxon>
        <taxon>Sordariomycetidae</taxon>
        <taxon>Sordariales</taxon>
        <taxon>Podosporaceae</taxon>
        <taxon>Podospora</taxon>
    </lineage>
</organism>
<name>A0AAN6WZZ4_9PEZI</name>
<evidence type="ECO:0000313" key="1">
    <source>
        <dbReference type="EMBL" id="KAK4191309.1"/>
    </source>
</evidence>
<accession>A0AAN6WZZ4</accession>
<reference evidence="1" key="1">
    <citation type="journal article" date="2023" name="Mol. Phylogenet. Evol.">
        <title>Genome-scale phylogeny and comparative genomics of the fungal order Sordariales.</title>
        <authorList>
            <person name="Hensen N."/>
            <person name="Bonometti L."/>
            <person name="Westerberg I."/>
            <person name="Brannstrom I.O."/>
            <person name="Guillou S."/>
            <person name="Cros-Aarteil S."/>
            <person name="Calhoun S."/>
            <person name="Haridas S."/>
            <person name="Kuo A."/>
            <person name="Mondo S."/>
            <person name="Pangilinan J."/>
            <person name="Riley R."/>
            <person name="LaButti K."/>
            <person name="Andreopoulos B."/>
            <person name="Lipzen A."/>
            <person name="Chen C."/>
            <person name="Yan M."/>
            <person name="Daum C."/>
            <person name="Ng V."/>
            <person name="Clum A."/>
            <person name="Steindorff A."/>
            <person name="Ohm R.A."/>
            <person name="Martin F."/>
            <person name="Silar P."/>
            <person name="Natvig D.O."/>
            <person name="Lalanne C."/>
            <person name="Gautier V."/>
            <person name="Ament-Velasquez S.L."/>
            <person name="Kruys A."/>
            <person name="Hutchinson M.I."/>
            <person name="Powell A.J."/>
            <person name="Barry K."/>
            <person name="Miller A.N."/>
            <person name="Grigoriev I.V."/>
            <person name="Debuchy R."/>
            <person name="Gladieux P."/>
            <person name="Hiltunen Thoren M."/>
            <person name="Johannesson H."/>
        </authorList>
    </citation>
    <scope>NUCLEOTIDE SEQUENCE</scope>
    <source>
        <strain evidence="1">PSN309</strain>
    </source>
</reference>
<protein>
    <submittedName>
        <fullName evidence="1">Uncharacterized protein</fullName>
    </submittedName>
</protein>
<gene>
    <name evidence="1" type="ORF">QBC35DRAFT_448582</name>
</gene>
<keyword evidence="2" id="KW-1185">Reference proteome</keyword>
<reference evidence="1" key="2">
    <citation type="submission" date="2023-05" db="EMBL/GenBank/DDBJ databases">
        <authorList>
            <consortium name="Lawrence Berkeley National Laboratory"/>
            <person name="Steindorff A."/>
            <person name="Hensen N."/>
            <person name="Bonometti L."/>
            <person name="Westerberg I."/>
            <person name="Brannstrom I.O."/>
            <person name="Guillou S."/>
            <person name="Cros-Aarteil S."/>
            <person name="Calhoun S."/>
            <person name="Haridas S."/>
            <person name="Kuo A."/>
            <person name="Mondo S."/>
            <person name="Pangilinan J."/>
            <person name="Riley R."/>
            <person name="Labutti K."/>
            <person name="Andreopoulos B."/>
            <person name="Lipzen A."/>
            <person name="Chen C."/>
            <person name="Yanf M."/>
            <person name="Daum C."/>
            <person name="Ng V."/>
            <person name="Clum A."/>
            <person name="Ohm R."/>
            <person name="Martin F."/>
            <person name="Silar P."/>
            <person name="Natvig D."/>
            <person name="Lalanne C."/>
            <person name="Gautier V."/>
            <person name="Ament-Velasquez S.L."/>
            <person name="Kruys A."/>
            <person name="Hutchinson M.I."/>
            <person name="Powell A.J."/>
            <person name="Barry K."/>
            <person name="Miller A.N."/>
            <person name="Grigoriev I.V."/>
            <person name="Debuchy R."/>
            <person name="Gladieux P."/>
            <person name="Thoren M.H."/>
            <person name="Johannesson H."/>
        </authorList>
    </citation>
    <scope>NUCLEOTIDE SEQUENCE</scope>
    <source>
        <strain evidence="1">PSN309</strain>
    </source>
</reference>
<dbReference type="EMBL" id="MU864360">
    <property type="protein sequence ID" value="KAK4191309.1"/>
    <property type="molecule type" value="Genomic_DNA"/>
</dbReference>
<comment type="caution">
    <text evidence="1">The sequence shown here is derived from an EMBL/GenBank/DDBJ whole genome shotgun (WGS) entry which is preliminary data.</text>
</comment>
<sequence>MAVVDLMVAPVSLNADSVPVLLQVVTVLWDHYTPLIQEQARETLVHLIHEFVISKLDDENTPLATRKNIETLDEGRPRP</sequence>
<proteinExistence type="predicted"/>
<evidence type="ECO:0000313" key="2">
    <source>
        <dbReference type="Proteomes" id="UP001302126"/>
    </source>
</evidence>
<dbReference type="AlphaFoldDB" id="A0AAN6WZZ4"/>